<dbReference type="EMBL" id="AQQV01000001">
    <property type="protein sequence ID" value="ORE88692.1"/>
    <property type="molecule type" value="Genomic_DNA"/>
</dbReference>
<keyword evidence="4" id="KW-0472">Membrane</keyword>
<comment type="similarity">
    <text evidence="5">Belongs to the TonB family.</text>
</comment>
<evidence type="ECO:0000313" key="8">
    <source>
        <dbReference type="EMBL" id="ORE88692.1"/>
    </source>
</evidence>
<dbReference type="InterPro" id="IPR003538">
    <property type="entry name" value="TonB"/>
</dbReference>
<dbReference type="AlphaFoldDB" id="A0A1Y1SGA0"/>
<feature type="region of interest" description="Disordered" evidence="6">
    <location>
        <begin position="44"/>
        <end position="74"/>
    </location>
</feature>
<keyword evidence="5" id="KW-0653">Protein transport</keyword>
<evidence type="ECO:0000256" key="1">
    <source>
        <dbReference type="ARBA" id="ARBA00004167"/>
    </source>
</evidence>
<organism evidence="8 9">
    <name type="scientific">Oceanococcus atlanticus</name>
    <dbReference type="NCBI Taxonomy" id="1317117"/>
    <lineage>
        <taxon>Bacteria</taxon>
        <taxon>Pseudomonadati</taxon>
        <taxon>Pseudomonadota</taxon>
        <taxon>Gammaproteobacteria</taxon>
        <taxon>Chromatiales</taxon>
        <taxon>Oceanococcaceae</taxon>
        <taxon>Oceanococcus</taxon>
    </lineage>
</organism>
<accession>A0A1Y1SGA0</accession>
<keyword evidence="5" id="KW-0997">Cell inner membrane</keyword>
<evidence type="ECO:0000256" key="3">
    <source>
        <dbReference type="ARBA" id="ARBA00022989"/>
    </source>
</evidence>
<keyword evidence="3" id="KW-1133">Transmembrane helix</keyword>
<proteinExistence type="inferred from homology"/>
<dbReference type="PRINTS" id="PR01374">
    <property type="entry name" value="TONBPROTEIN"/>
</dbReference>
<name>A0A1Y1SGA0_9GAMM</name>
<dbReference type="OrthoDB" id="1628901at2"/>
<reference evidence="8 9" key="1">
    <citation type="submission" date="2013-04" db="EMBL/GenBank/DDBJ databases">
        <title>Oceanococcus atlanticus 22II-S10r2 Genome Sequencing.</title>
        <authorList>
            <person name="Lai Q."/>
            <person name="Li G."/>
            <person name="Shao Z."/>
        </authorList>
    </citation>
    <scope>NUCLEOTIDE SEQUENCE [LARGE SCALE GENOMIC DNA]</scope>
    <source>
        <strain evidence="8 9">22II-S10r2</strain>
    </source>
</reference>
<comment type="function">
    <text evidence="5">Interacts with outer membrane receptor proteins that carry out high-affinity binding and energy dependent uptake into the periplasmic space of specific substrates. It could act to transduce energy from the cytoplasmic membrane to specific energy-requiring processes in the outer membrane, resulting in the release into the periplasm of ligands bound by these outer membrane proteins.</text>
</comment>
<dbReference type="Proteomes" id="UP000192342">
    <property type="component" value="Unassembled WGS sequence"/>
</dbReference>
<dbReference type="Gene3D" id="3.30.2420.10">
    <property type="entry name" value="TonB"/>
    <property type="match status" value="1"/>
</dbReference>
<dbReference type="PROSITE" id="PS52015">
    <property type="entry name" value="TONB_CTD"/>
    <property type="match status" value="1"/>
</dbReference>
<dbReference type="InterPro" id="IPR037682">
    <property type="entry name" value="TonB_C"/>
</dbReference>
<dbReference type="NCBIfam" id="TIGR01352">
    <property type="entry name" value="tonB_Cterm"/>
    <property type="match status" value="1"/>
</dbReference>
<dbReference type="GO" id="GO:0005886">
    <property type="term" value="C:plasma membrane"/>
    <property type="evidence" value="ECO:0007669"/>
    <property type="project" value="UniProtKB-SubCell"/>
</dbReference>
<keyword evidence="2" id="KW-0812">Transmembrane</keyword>
<dbReference type="GO" id="GO:0015031">
    <property type="term" value="P:protein transport"/>
    <property type="evidence" value="ECO:0007669"/>
    <property type="project" value="UniProtKB-UniRule"/>
</dbReference>
<evidence type="ECO:0000256" key="6">
    <source>
        <dbReference type="SAM" id="MobiDB-lite"/>
    </source>
</evidence>
<evidence type="ECO:0000313" key="9">
    <source>
        <dbReference type="Proteomes" id="UP000192342"/>
    </source>
</evidence>
<evidence type="ECO:0000256" key="5">
    <source>
        <dbReference type="RuleBase" id="RU362123"/>
    </source>
</evidence>
<keyword evidence="5" id="KW-0735">Signal-anchor</keyword>
<feature type="compositionally biased region" description="Low complexity" evidence="6">
    <location>
        <begin position="54"/>
        <end position="63"/>
    </location>
</feature>
<dbReference type="Pfam" id="PF03544">
    <property type="entry name" value="TonB_C"/>
    <property type="match status" value="1"/>
</dbReference>
<comment type="subcellular location">
    <subcellularLocation>
        <location evidence="5">Cell inner membrane</location>
        <topology evidence="5">Single-pass membrane protein</topology>
        <orientation evidence="5">Periplasmic side</orientation>
    </subcellularLocation>
    <subcellularLocation>
        <location evidence="1">Membrane</location>
        <topology evidence="1">Single-pass membrane protein</topology>
    </subcellularLocation>
</comment>
<dbReference type="GO" id="GO:0055085">
    <property type="term" value="P:transmembrane transport"/>
    <property type="evidence" value="ECO:0007669"/>
    <property type="project" value="InterPro"/>
</dbReference>
<protein>
    <recommendedName>
        <fullName evidence="5">Protein TonB</fullName>
    </recommendedName>
</protein>
<evidence type="ECO:0000256" key="2">
    <source>
        <dbReference type="ARBA" id="ARBA00022692"/>
    </source>
</evidence>
<sequence>MRFAIAFCAAVLISLGLFWLMQWLVTPPEGQVAERLDQQPVVVAKAPEPEETESSAAASLSEAPPSPPSVPSVSLSLNASVPMPAAQTQSVAFSVPKVKPGGGGLSGSNFGGFAGNGGSGYGQGKGFKGERLVPLSTARPQIPQYAYEQGIEGWVEVVFYVRPNGRVENIRIIDANPRGVFETAMIESIQNWIYPASKQTREVKQKFEFKLGDYQYNWN</sequence>
<keyword evidence="5" id="KW-1003">Cell membrane</keyword>
<comment type="caution">
    <text evidence="8">The sequence shown here is derived from an EMBL/GenBank/DDBJ whole genome shotgun (WGS) entry which is preliminary data.</text>
</comment>
<evidence type="ECO:0000259" key="7">
    <source>
        <dbReference type="PROSITE" id="PS52015"/>
    </source>
</evidence>
<keyword evidence="5" id="KW-0813">Transport</keyword>
<keyword evidence="9" id="KW-1185">Reference proteome</keyword>
<feature type="domain" description="TonB C-terminal" evidence="7">
    <location>
        <begin position="127"/>
        <end position="218"/>
    </location>
</feature>
<dbReference type="GO" id="GO:0030288">
    <property type="term" value="C:outer membrane-bounded periplasmic space"/>
    <property type="evidence" value="ECO:0007669"/>
    <property type="project" value="InterPro"/>
</dbReference>
<gene>
    <name evidence="8" type="ORF">ATO7_02415</name>
</gene>
<evidence type="ECO:0000256" key="4">
    <source>
        <dbReference type="ARBA" id="ARBA00023136"/>
    </source>
</evidence>
<dbReference type="InterPro" id="IPR006260">
    <property type="entry name" value="TonB/TolA_C"/>
</dbReference>
<dbReference type="SUPFAM" id="SSF74653">
    <property type="entry name" value="TolA/TonB C-terminal domain"/>
    <property type="match status" value="1"/>
</dbReference>
<dbReference type="RefSeq" id="WP_083559316.1">
    <property type="nucleotide sequence ID" value="NZ_AQQV01000001.1"/>
</dbReference>
<dbReference type="STRING" id="1317117.ATO7_02415"/>
<dbReference type="GO" id="GO:0031992">
    <property type="term" value="F:energy transducer activity"/>
    <property type="evidence" value="ECO:0007669"/>
    <property type="project" value="InterPro"/>
</dbReference>
<dbReference type="GO" id="GO:0015891">
    <property type="term" value="P:siderophore transport"/>
    <property type="evidence" value="ECO:0007669"/>
    <property type="project" value="InterPro"/>
</dbReference>